<feature type="region of interest" description="Disordered" evidence="1">
    <location>
        <begin position="399"/>
        <end position="451"/>
    </location>
</feature>
<feature type="compositionally biased region" description="Basic and acidic residues" evidence="1">
    <location>
        <begin position="597"/>
        <end position="609"/>
    </location>
</feature>
<sequence>MTKVECPGPGFKGLKWKWIQDHAKEQQEREKERLSVQDVQIPESAAQPSFPQQHAVPNNSAERLPAAEPCVQKESLDRQSGGGWELTQPGVRNVMSSRAGVKAEPMHGLSGATPALAAPWAAAVHALLPEERTRLKDEQEGKVVRWTCEALTSPAPSSSGVAALDVGNPPVLNMATLASVTAGASACIFGAASGTAVAASLAGSGISPSPAMPATGVMVRGSVDGVAPMPAAPVVFSPPGVLLPPAPFTSATEVTHCAGTAVATTQTVVHTSAVAAMPVCTLTPPSVPAVAPPPSVTHQPGGGPSSSVPALAAGAQRVRLPPAKVPSITLSTVAAKGGDDFESMFTPLSSLPVIKSETPRVGIMSRGGSLLLGVPASLPGAATGSAAATGAAAVTAAQDVGAHPPGGERRAPLRKASRVQDGRTSVGQLTGAAGHEQAEADQAPTVRSRTPVTQISAAAGSTSGTESAKEVPAGTATACAASVTTGGKTPQQSQPLQVHAQGQSAPPPSPQLLLQQQPATQHQRACGTKYGKDAVRLQDSGDGLAPPPGAIAVGAAVGLGCTMSFGARGATCAERPAAPVSAGSTPVAAPTRSGGEAGERKRPRSEGSKPKAGASLSGDGHGYAENLWPYGICTETLADRIKRAKRTTTSSSDQDGPYSHGGSAERLTHAAHVGHFVSGGDGPANIVNGARVTRGDAEDPPRPAVSAEAQSRGVEPAAAGKSSHRGLQAPTGPGGGVGAGGGGGSGGGGAKQPQQQRQQGREKSVGRAEDALASGILRNGAVVSERPSEQPASNNNLRMSGGGAVTDSSGGGAAGAAAGNMGSNRVSAVSAGAKATGGGVSSGMPTPSGTAAGAGTRRPAADIPLSSRRQIPVTKILRSDPHLPRPNQPHGQDRRSAGHGETTAAAAAAAAGSGGRVGATALPPPPSSKPMHRASCGMRLGLQGPADGHGPPSNGMIPGHAPSPALQSPSTAWHGRPGETDMPAAGSCKGPVVAGSGGSKDCAGDKGACGPRHGDNAIDAACGGTGGATGGGGAGAAATTTTEPKTDSDTRTSRVVECFFEFDLASRVPGTSASISGLVSTGSLQGGHGLAARVGNGRFVGAAAAVAPLLHRAGGGGGGIHGTGATAAAAQLLDLGKVRSFKELWTQLASLYDGTLPDEMDSKMIYLDEDGDWIMVTPDEPWSSVAASATKVLVTNRT</sequence>
<protein>
    <recommendedName>
        <fullName evidence="4">PB1 domain-containing protein</fullName>
    </recommendedName>
</protein>
<dbReference type="Gene3D" id="3.10.20.90">
    <property type="entry name" value="Phosphatidylinositol 3-kinase Catalytic Subunit, Chain A, domain 1"/>
    <property type="match status" value="1"/>
</dbReference>
<feature type="region of interest" description="Disordered" evidence="1">
    <location>
        <begin position="833"/>
        <end position="987"/>
    </location>
</feature>
<feature type="compositionally biased region" description="Low complexity" evidence="1">
    <location>
        <begin position="899"/>
        <end position="911"/>
    </location>
</feature>
<feature type="region of interest" description="Disordered" evidence="1">
    <location>
        <begin position="577"/>
        <end position="620"/>
    </location>
</feature>
<feature type="region of interest" description="Disordered" evidence="1">
    <location>
        <begin position="482"/>
        <end position="528"/>
    </location>
</feature>
<feature type="compositionally biased region" description="Gly residues" evidence="1">
    <location>
        <begin position="800"/>
        <end position="814"/>
    </location>
</feature>
<feature type="compositionally biased region" description="Gly residues" evidence="1">
    <location>
        <begin position="732"/>
        <end position="750"/>
    </location>
</feature>
<feature type="compositionally biased region" description="Basic and acidic residues" evidence="1">
    <location>
        <begin position="759"/>
        <end position="770"/>
    </location>
</feature>
<evidence type="ECO:0000313" key="2">
    <source>
        <dbReference type="EMBL" id="GLI62239.1"/>
    </source>
</evidence>
<organism evidence="2 3">
    <name type="scientific">Volvox africanus</name>
    <dbReference type="NCBI Taxonomy" id="51714"/>
    <lineage>
        <taxon>Eukaryota</taxon>
        <taxon>Viridiplantae</taxon>
        <taxon>Chlorophyta</taxon>
        <taxon>core chlorophytes</taxon>
        <taxon>Chlorophyceae</taxon>
        <taxon>CS clade</taxon>
        <taxon>Chlamydomonadales</taxon>
        <taxon>Volvocaceae</taxon>
        <taxon>Volvox</taxon>
    </lineage>
</organism>
<feature type="compositionally biased region" description="Polar residues" evidence="1">
    <location>
        <begin position="46"/>
        <end position="61"/>
    </location>
</feature>
<proteinExistence type="predicted"/>
<keyword evidence="3" id="KW-1185">Reference proteome</keyword>
<dbReference type="SUPFAM" id="SSF54277">
    <property type="entry name" value="CAD &amp; PB1 domains"/>
    <property type="match status" value="1"/>
</dbReference>
<evidence type="ECO:0000313" key="3">
    <source>
        <dbReference type="Proteomes" id="UP001165090"/>
    </source>
</evidence>
<comment type="caution">
    <text evidence="2">The sequence shown here is derived from an EMBL/GenBank/DDBJ whole genome shotgun (WGS) entry which is preliminary data.</text>
</comment>
<evidence type="ECO:0000256" key="1">
    <source>
        <dbReference type="SAM" id="MobiDB-lite"/>
    </source>
</evidence>
<name>A0ABQ5RYJ7_9CHLO</name>
<feature type="compositionally biased region" description="Polar residues" evidence="1">
    <location>
        <begin position="482"/>
        <end position="502"/>
    </location>
</feature>
<feature type="compositionally biased region" description="Basic and acidic residues" evidence="1">
    <location>
        <begin position="22"/>
        <end position="35"/>
    </location>
</feature>
<feature type="region of interest" description="Disordered" evidence="1">
    <location>
        <begin position="1029"/>
        <end position="1050"/>
    </location>
</feature>
<feature type="region of interest" description="Disordered" evidence="1">
    <location>
        <begin position="644"/>
        <end position="817"/>
    </location>
</feature>
<dbReference type="EMBL" id="BSDZ01000011">
    <property type="protein sequence ID" value="GLI62239.1"/>
    <property type="molecule type" value="Genomic_DNA"/>
</dbReference>
<dbReference type="Proteomes" id="UP001165090">
    <property type="component" value="Unassembled WGS sequence"/>
</dbReference>
<reference evidence="2 3" key="1">
    <citation type="journal article" date="2023" name="IScience">
        <title>Expanded male sex-determining region conserved during the evolution of homothallism in the green alga Volvox.</title>
        <authorList>
            <person name="Yamamoto K."/>
            <person name="Matsuzaki R."/>
            <person name="Mahakham W."/>
            <person name="Heman W."/>
            <person name="Sekimoto H."/>
            <person name="Kawachi M."/>
            <person name="Minakuchi Y."/>
            <person name="Toyoda A."/>
            <person name="Nozaki H."/>
        </authorList>
    </citation>
    <scope>NUCLEOTIDE SEQUENCE [LARGE SCALE GENOMIC DNA]</scope>
    <source>
        <strain evidence="2 3">NIES-4468</strain>
    </source>
</reference>
<evidence type="ECO:0008006" key="4">
    <source>
        <dbReference type="Google" id="ProtNLM"/>
    </source>
</evidence>
<feature type="region of interest" description="Disordered" evidence="1">
    <location>
        <begin position="22"/>
        <end position="64"/>
    </location>
</feature>
<accession>A0ABQ5RYJ7</accession>
<feature type="compositionally biased region" description="Low complexity" evidence="1">
    <location>
        <begin position="845"/>
        <end position="858"/>
    </location>
</feature>
<gene>
    <name evidence="2" type="ORF">VaNZ11_004834</name>
</gene>